<dbReference type="InterPro" id="IPR006148">
    <property type="entry name" value="Glc/Gal-6P_isomerase"/>
</dbReference>
<dbReference type="OrthoDB" id="9791139at2"/>
<dbReference type="Proteomes" id="UP000189981">
    <property type="component" value="Unassembled WGS sequence"/>
</dbReference>
<reference evidence="3" key="1">
    <citation type="submission" date="2017-02" db="EMBL/GenBank/DDBJ databases">
        <authorList>
            <person name="Varghese N."/>
            <person name="Submissions S."/>
        </authorList>
    </citation>
    <scope>NUCLEOTIDE SEQUENCE [LARGE SCALE GENOMIC DNA]</scope>
    <source>
        <strain evidence="3">DSM 22385</strain>
    </source>
</reference>
<dbReference type="GO" id="GO:0005737">
    <property type="term" value="C:cytoplasm"/>
    <property type="evidence" value="ECO:0007669"/>
    <property type="project" value="TreeGrafter"/>
</dbReference>
<dbReference type="GO" id="GO:0042802">
    <property type="term" value="F:identical protein binding"/>
    <property type="evidence" value="ECO:0007669"/>
    <property type="project" value="TreeGrafter"/>
</dbReference>
<keyword evidence="3" id="KW-1185">Reference proteome</keyword>
<dbReference type="PANTHER" id="PTHR11280:SF6">
    <property type="entry name" value="GLUCOSAMINE-6-PHOSPHATE ISOMERASE NAGB"/>
    <property type="match status" value="1"/>
</dbReference>
<evidence type="ECO:0000259" key="1">
    <source>
        <dbReference type="Pfam" id="PF01182"/>
    </source>
</evidence>
<name>A0A1T5AAD1_9SPHI</name>
<dbReference type="GO" id="GO:0005975">
    <property type="term" value="P:carbohydrate metabolic process"/>
    <property type="evidence" value="ECO:0007669"/>
    <property type="project" value="InterPro"/>
</dbReference>
<dbReference type="Pfam" id="PF01182">
    <property type="entry name" value="Glucosamine_iso"/>
    <property type="match status" value="1"/>
</dbReference>
<dbReference type="InterPro" id="IPR037171">
    <property type="entry name" value="NagB/RpiA_transferase-like"/>
</dbReference>
<sequence>MREFKKEKLNVKVFEDRPQLGTAAADTFTKKVVELLETKEYVNVIFASAPSQNEFLAELNNRDVEWDRINAFHMDEYVGLDKDHPAGFGNFLKDRLFQNVSCREVHYMNGNASDIQQECKRYAGLLTEYPTDIVILGIGENTHLAFNDPHVADFNDPLIVKVVDLDHDCRIQQVNDGCFPSIDQVPTHALTITMPALFKSTFAYAIVPGTFKANAIAHTINSDISELYPSTILRRHDNATLFIDENSASKL</sequence>
<dbReference type="SUPFAM" id="SSF100950">
    <property type="entry name" value="NagB/RpiA/CoA transferase-like"/>
    <property type="match status" value="1"/>
</dbReference>
<proteinExistence type="predicted"/>
<organism evidence="2 3">
    <name type="scientific">Daejeonella lutea</name>
    <dbReference type="NCBI Taxonomy" id="572036"/>
    <lineage>
        <taxon>Bacteria</taxon>
        <taxon>Pseudomonadati</taxon>
        <taxon>Bacteroidota</taxon>
        <taxon>Sphingobacteriia</taxon>
        <taxon>Sphingobacteriales</taxon>
        <taxon>Sphingobacteriaceae</taxon>
        <taxon>Daejeonella</taxon>
    </lineage>
</organism>
<dbReference type="GO" id="GO:0019262">
    <property type="term" value="P:N-acetylneuraminate catabolic process"/>
    <property type="evidence" value="ECO:0007669"/>
    <property type="project" value="TreeGrafter"/>
</dbReference>
<dbReference type="EMBL" id="FUYR01000001">
    <property type="protein sequence ID" value="SKB31962.1"/>
    <property type="molecule type" value="Genomic_DNA"/>
</dbReference>
<dbReference type="RefSeq" id="WP_079701075.1">
    <property type="nucleotide sequence ID" value="NZ_FUYR01000001.1"/>
</dbReference>
<gene>
    <name evidence="2" type="ORF">SAMN05661099_0511</name>
</gene>
<dbReference type="InterPro" id="IPR004547">
    <property type="entry name" value="Glucosamine6P_isomerase"/>
</dbReference>
<dbReference type="GO" id="GO:0006043">
    <property type="term" value="P:glucosamine catabolic process"/>
    <property type="evidence" value="ECO:0007669"/>
    <property type="project" value="TreeGrafter"/>
</dbReference>
<evidence type="ECO:0000313" key="2">
    <source>
        <dbReference type="EMBL" id="SKB31962.1"/>
    </source>
</evidence>
<protein>
    <submittedName>
        <fullName evidence="2">Glucosamine-6-phosphate deaminase</fullName>
    </submittedName>
</protein>
<dbReference type="PANTHER" id="PTHR11280">
    <property type="entry name" value="GLUCOSAMINE-6-PHOSPHATE ISOMERASE"/>
    <property type="match status" value="1"/>
</dbReference>
<accession>A0A1T5AAD1</accession>
<dbReference type="GO" id="GO:0004342">
    <property type="term" value="F:glucosamine-6-phosphate deaminase activity"/>
    <property type="evidence" value="ECO:0007669"/>
    <property type="project" value="InterPro"/>
</dbReference>
<dbReference type="GO" id="GO:0006046">
    <property type="term" value="P:N-acetylglucosamine catabolic process"/>
    <property type="evidence" value="ECO:0007669"/>
    <property type="project" value="TreeGrafter"/>
</dbReference>
<dbReference type="CDD" id="cd01399">
    <property type="entry name" value="GlcN6P_deaminase"/>
    <property type="match status" value="1"/>
</dbReference>
<dbReference type="STRING" id="572036.SAMN05661099_0511"/>
<evidence type="ECO:0000313" key="3">
    <source>
        <dbReference type="Proteomes" id="UP000189981"/>
    </source>
</evidence>
<feature type="domain" description="Glucosamine/galactosamine-6-phosphate isomerase" evidence="1">
    <location>
        <begin position="16"/>
        <end position="239"/>
    </location>
</feature>
<dbReference type="Gene3D" id="3.40.50.1360">
    <property type="match status" value="1"/>
</dbReference>
<dbReference type="AlphaFoldDB" id="A0A1T5AAD1"/>